<organism evidence="1">
    <name type="scientific">marine sediment metagenome</name>
    <dbReference type="NCBI Taxonomy" id="412755"/>
    <lineage>
        <taxon>unclassified sequences</taxon>
        <taxon>metagenomes</taxon>
        <taxon>ecological metagenomes</taxon>
    </lineage>
</organism>
<comment type="caution">
    <text evidence="1">The sequence shown here is derived from an EMBL/GenBank/DDBJ whole genome shotgun (WGS) entry which is preliminary data.</text>
</comment>
<gene>
    <name evidence="1" type="ORF">LCGC14_2978510</name>
</gene>
<evidence type="ECO:0008006" key="2">
    <source>
        <dbReference type="Google" id="ProtNLM"/>
    </source>
</evidence>
<protein>
    <recommendedName>
        <fullName evidence="2">DNA N-6-adenine-methyltransferase (Dam)</fullName>
    </recommendedName>
</protein>
<sequence length="159" mass="18319">MTTTEWETPQILFDTLEAEFGFTIDVCARRENAKCSRFYSRQHDALDRDWSSEVVWMNPPYNKSDRPWVRKAYRSAQAGATVVCLLQARAADSEMWHQYVMKACEWRFVRDRLHFTRLDGFSARANLSSVIVIFRPGCQGPPAVSSIDTRGRPIEVPAL</sequence>
<dbReference type="EMBL" id="LAZR01060765">
    <property type="protein sequence ID" value="KKK65004.1"/>
    <property type="molecule type" value="Genomic_DNA"/>
</dbReference>
<dbReference type="GO" id="GO:0009007">
    <property type="term" value="F:site-specific DNA-methyltransferase (adenine-specific) activity"/>
    <property type="evidence" value="ECO:0007669"/>
    <property type="project" value="InterPro"/>
</dbReference>
<reference evidence="1" key="1">
    <citation type="journal article" date="2015" name="Nature">
        <title>Complex archaea that bridge the gap between prokaryotes and eukaryotes.</title>
        <authorList>
            <person name="Spang A."/>
            <person name="Saw J.H."/>
            <person name="Jorgensen S.L."/>
            <person name="Zaremba-Niedzwiedzka K."/>
            <person name="Martijn J."/>
            <person name="Lind A.E."/>
            <person name="van Eijk R."/>
            <person name="Schleper C."/>
            <person name="Guy L."/>
            <person name="Ettema T.J."/>
        </authorList>
    </citation>
    <scope>NUCLEOTIDE SEQUENCE</scope>
</reference>
<evidence type="ECO:0000313" key="1">
    <source>
        <dbReference type="EMBL" id="KKK65004.1"/>
    </source>
</evidence>
<dbReference type="AlphaFoldDB" id="A0A0F8ZEV3"/>
<dbReference type="GO" id="GO:0009307">
    <property type="term" value="P:DNA restriction-modification system"/>
    <property type="evidence" value="ECO:0007669"/>
    <property type="project" value="InterPro"/>
</dbReference>
<dbReference type="Pfam" id="PF05869">
    <property type="entry name" value="Dam"/>
    <property type="match status" value="1"/>
</dbReference>
<proteinExistence type="predicted"/>
<dbReference type="InterPro" id="IPR008593">
    <property type="entry name" value="Dam_MeTrfase"/>
</dbReference>
<name>A0A0F8ZEV3_9ZZZZ</name>
<dbReference type="GO" id="GO:0003677">
    <property type="term" value="F:DNA binding"/>
    <property type="evidence" value="ECO:0007669"/>
    <property type="project" value="InterPro"/>
</dbReference>
<accession>A0A0F8ZEV3</accession>